<evidence type="ECO:0000313" key="1">
    <source>
        <dbReference type="EMBL" id="GAA0576590.1"/>
    </source>
</evidence>
<organism evidence="1 2">
    <name type="scientific">Rhizomicrobium electricum</name>
    <dbReference type="NCBI Taxonomy" id="480070"/>
    <lineage>
        <taxon>Bacteria</taxon>
        <taxon>Pseudomonadati</taxon>
        <taxon>Pseudomonadota</taxon>
        <taxon>Alphaproteobacteria</taxon>
        <taxon>Micropepsales</taxon>
        <taxon>Micropepsaceae</taxon>
        <taxon>Rhizomicrobium</taxon>
    </lineage>
</organism>
<gene>
    <name evidence="1" type="ORF">GCM10008942_26810</name>
</gene>
<dbReference type="RefSeq" id="WP_166936428.1">
    <property type="nucleotide sequence ID" value="NZ_BAAADD010000007.1"/>
</dbReference>
<name>A0ABN1EX71_9PROT</name>
<dbReference type="Proteomes" id="UP001499951">
    <property type="component" value="Unassembled WGS sequence"/>
</dbReference>
<sequence>MLDASDALHAHIHCRAMLVQCLKQRQACLEYVDFAPHTNCALVRFVNECAARHADWPEIDILRSAHNNLHVLAKDIARRLIAGEYVDINAENAPNGRIDNASAALVAAVWRVERRLHSLAG</sequence>
<protein>
    <submittedName>
        <fullName evidence="1">Uncharacterized protein</fullName>
    </submittedName>
</protein>
<evidence type="ECO:0000313" key="2">
    <source>
        <dbReference type="Proteomes" id="UP001499951"/>
    </source>
</evidence>
<dbReference type="EMBL" id="BAAADD010000007">
    <property type="protein sequence ID" value="GAA0576590.1"/>
    <property type="molecule type" value="Genomic_DNA"/>
</dbReference>
<reference evidence="1 2" key="1">
    <citation type="journal article" date="2019" name="Int. J. Syst. Evol. Microbiol.">
        <title>The Global Catalogue of Microorganisms (GCM) 10K type strain sequencing project: providing services to taxonomists for standard genome sequencing and annotation.</title>
        <authorList>
            <consortium name="The Broad Institute Genomics Platform"/>
            <consortium name="The Broad Institute Genome Sequencing Center for Infectious Disease"/>
            <person name="Wu L."/>
            <person name="Ma J."/>
        </authorList>
    </citation>
    <scope>NUCLEOTIDE SEQUENCE [LARGE SCALE GENOMIC DNA]</scope>
    <source>
        <strain evidence="1 2">JCM 15089</strain>
    </source>
</reference>
<keyword evidence="2" id="KW-1185">Reference proteome</keyword>
<dbReference type="Gene3D" id="1.20.120.30">
    <property type="entry name" value="Aspartate receptor, ligand-binding domain"/>
    <property type="match status" value="1"/>
</dbReference>
<accession>A0ABN1EX71</accession>
<comment type="caution">
    <text evidence="1">The sequence shown here is derived from an EMBL/GenBank/DDBJ whole genome shotgun (WGS) entry which is preliminary data.</text>
</comment>
<proteinExistence type="predicted"/>